<reference evidence="1" key="2">
    <citation type="submission" date="2020-09" db="EMBL/GenBank/DDBJ databases">
        <authorList>
            <person name="Sun Q."/>
            <person name="Zhou Y."/>
        </authorList>
    </citation>
    <scope>NUCLEOTIDE SEQUENCE</scope>
    <source>
        <strain evidence="1">CGMCC 4.7679</strain>
    </source>
</reference>
<dbReference type="Pfam" id="PF15586">
    <property type="entry name" value="Imm8"/>
    <property type="match status" value="1"/>
</dbReference>
<gene>
    <name evidence="1" type="ORF">GCM10017566_20090</name>
</gene>
<keyword evidence="2" id="KW-1185">Reference proteome</keyword>
<name>A0A8H9IQ76_9PSEU</name>
<reference evidence="1" key="1">
    <citation type="journal article" date="2014" name="Int. J. Syst. Evol. Microbiol.">
        <title>Complete genome sequence of Corynebacterium casei LMG S-19264T (=DSM 44701T), isolated from a smear-ripened cheese.</title>
        <authorList>
            <consortium name="US DOE Joint Genome Institute (JGI-PGF)"/>
            <person name="Walter F."/>
            <person name="Albersmeier A."/>
            <person name="Kalinowski J."/>
            <person name="Ruckert C."/>
        </authorList>
    </citation>
    <scope>NUCLEOTIDE SEQUENCE</scope>
    <source>
        <strain evidence="1">CGMCC 4.7679</strain>
    </source>
</reference>
<accession>A0A8H9IQ76</accession>
<protein>
    <submittedName>
        <fullName evidence="1">Uncharacterized protein</fullName>
    </submittedName>
</protein>
<proteinExistence type="predicted"/>
<dbReference type="EMBL" id="BNAV01000002">
    <property type="protein sequence ID" value="GHF46944.1"/>
    <property type="molecule type" value="Genomic_DNA"/>
</dbReference>
<organism evidence="1 2">
    <name type="scientific">Amycolatopsis bartoniae</name>
    <dbReference type="NCBI Taxonomy" id="941986"/>
    <lineage>
        <taxon>Bacteria</taxon>
        <taxon>Bacillati</taxon>
        <taxon>Actinomycetota</taxon>
        <taxon>Actinomycetes</taxon>
        <taxon>Pseudonocardiales</taxon>
        <taxon>Pseudonocardiaceae</taxon>
        <taxon>Amycolatopsis</taxon>
    </lineage>
</organism>
<comment type="caution">
    <text evidence="1">The sequence shown here is derived from an EMBL/GenBank/DDBJ whole genome shotgun (WGS) entry which is preliminary data.</text>
</comment>
<dbReference type="Proteomes" id="UP000658656">
    <property type="component" value="Unassembled WGS sequence"/>
</dbReference>
<evidence type="ECO:0000313" key="1">
    <source>
        <dbReference type="EMBL" id="GHF46944.1"/>
    </source>
</evidence>
<dbReference type="InterPro" id="IPR028964">
    <property type="entry name" value="Imm8"/>
</dbReference>
<dbReference type="AlphaFoldDB" id="A0A8H9IQ76"/>
<sequence>MNLPRVQAVLQGITTYSPRAFEDFAPPDPTCFGCYLTAFVGTEDSGPADAFDFLVCTPLWLGQCFAEGGGPSGASPGPGYAWSSDGRVLFGSGLLLVERWSAQAIHAAVDEQCQATAGPDWGAVASRLGRVLVWEYGYRYDAHVDAHPGPSFPPERV</sequence>
<evidence type="ECO:0000313" key="2">
    <source>
        <dbReference type="Proteomes" id="UP000658656"/>
    </source>
</evidence>